<evidence type="ECO:0000313" key="6">
    <source>
        <dbReference type="EMBL" id="CAF0838533.1"/>
    </source>
</evidence>
<comment type="subcellular location">
    <subcellularLocation>
        <location evidence="1">Nucleus</location>
    </subcellularLocation>
</comment>
<feature type="domain" description="CRC" evidence="5">
    <location>
        <begin position="1"/>
        <end position="68"/>
    </location>
</feature>
<dbReference type="OrthoDB" id="10012048at2759"/>
<dbReference type="Proteomes" id="UP000663877">
    <property type="component" value="Unassembled WGS sequence"/>
</dbReference>
<evidence type="ECO:0000259" key="5">
    <source>
        <dbReference type="PROSITE" id="PS51634"/>
    </source>
</evidence>
<reference evidence="6" key="1">
    <citation type="submission" date="2021-02" db="EMBL/GenBank/DDBJ databases">
        <authorList>
            <person name="Nowell W R."/>
        </authorList>
    </citation>
    <scope>NUCLEOTIDE SEQUENCE</scope>
</reference>
<evidence type="ECO:0000256" key="3">
    <source>
        <dbReference type="ARBA" id="ARBA00023242"/>
    </source>
</evidence>
<dbReference type="EMBL" id="CAJNOI010000021">
    <property type="protein sequence ID" value="CAF0838533.1"/>
    <property type="molecule type" value="Genomic_DNA"/>
</dbReference>
<dbReference type="InterPro" id="IPR033467">
    <property type="entry name" value="Tesmin/TSO1-like_CXC"/>
</dbReference>
<evidence type="ECO:0000313" key="7">
    <source>
        <dbReference type="EMBL" id="CAF1123554.1"/>
    </source>
</evidence>
<accession>A0A813V1U6</accession>
<dbReference type="AlphaFoldDB" id="A0A813V1U6"/>
<evidence type="ECO:0000313" key="8">
    <source>
        <dbReference type="Proteomes" id="UP000663832"/>
    </source>
</evidence>
<evidence type="ECO:0000256" key="4">
    <source>
        <dbReference type="SAM" id="MobiDB-lite"/>
    </source>
</evidence>
<dbReference type="SMART" id="SM01114">
    <property type="entry name" value="CXC"/>
    <property type="match status" value="1"/>
</dbReference>
<feature type="region of interest" description="Disordered" evidence="4">
    <location>
        <begin position="1"/>
        <end position="23"/>
    </location>
</feature>
<evidence type="ECO:0000313" key="9">
    <source>
        <dbReference type="Proteomes" id="UP000663877"/>
    </source>
</evidence>
<protein>
    <recommendedName>
        <fullName evidence="5">CRC domain-containing protein</fullName>
    </recommendedName>
</protein>
<dbReference type="EMBL" id="CAJNOM010000139">
    <property type="protein sequence ID" value="CAF1123554.1"/>
    <property type="molecule type" value="Genomic_DNA"/>
</dbReference>
<keyword evidence="8" id="KW-1185">Reference proteome</keyword>
<evidence type="ECO:0000256" key="1">
    <source>
        <dbReference type="ARBA" id="ARBA00004123"/>
    </source>
</evidence>
<dbReference type="Proteomes" id="UP000663832">
    <property type="component" value="Unassembled WGS sequence"/>
</dbReference>
<feature type="compositionally biased region" description="Basic residues" evidence="4">
    <location>
        <begin position="13"/>
        <end position="23"/>
    </location>
</feature>
<dbReference type="GO" id="GO:0005634">
    <property type="term" value="C:nucleus"/>
    <property type="evidence" value="ECO:0007669"/>
    <property type="project" value="UniProtKB-SubCell"/>
</dbReference>
<evidence type="ECO:0000256" key="2">
    <source>
        <dbReference type="ARBA" id="ARBA00007267"/>
    </source>
</evidence>
<keyword evidence="3" id="KW-0539">Nucleus</keyword>
<dbReference type="PROSITE" id="PS51634">
    <property type="entry name" value="CRC"/>
    <property type="match status" value="1"/>
</dbReference>
<gene>
    <name evidence="6" type="ORF">BJG266_LOCUS7184</name>
    <name evidence="7" type="ORF">QVE165_LOCUS21531</name>
</gene>
<dbReference type="InterPro" id="IPR005172">
    <property type="entry name" value="CRC"/>
</dbReference>
<comment type="caution">
    <text evidence="6">The sequence shown here is derived from an EMBL/GenBank/DDBJ whole genome shotgun (WGS) entry which is preliminary data.</text>
</comment>
<comment type="similarity">
    <text evidence="2">Belongs to the lin-54 family.</text>
</comment>
<sequence>MLNEDYSNENRKPKTIRKTKKNSNVTKNKKKKCNCRSGCSKRSCYCYKSNSGCDSTCGCGPSCQNLFNHLEFFFGEDSKCIANSCFSDWLVKNVKTSDALQNINREALVKKIIECGRFSEVDDDEDFKEWSQKWKQIEVDDKISHMQKLFRMLLSNDATTRYFSFCNDDLAEEDCDWHCSICKSCRDWREWHCDGCNKCAYGTSGPCQRCERKSEMFSFW</sequence>
<proteinExistence type="inferred from homology"/>
<organism evidence="6 9">
    <name type="scientific">Adineta steineri</name>
    <dbReference type="NCBI Taxonomy" id="433720"/>
    <lineage>
        <taxon>Eukaryota</taxon>
        <taxon>Metazoa</taxon>
        <taxon>Spiralia</taxon>
        <taxon>Gnathifera</taxon>
        <taxon>Rotifera</taxon>
        <taxon>Eurotatoria</taxon>
        <taxon>Bdelloidea</taxon>
        <taxon>Adinetida</taxon>
        <taxon>Adinetidae</taxon>
        <taxon>Adineta</taxon>
    </lineage>
</organism>
<name>A0A813V1U6_9BILA</name>